<dbReference type="KEGG" id="mind:mvi_59360"/>
<evidence type="ECO:0000313" key="1">
    <source>
        <dbReference type="EMBL" id="BCM87475.1"/>
    </source>
</evidence>
<gene>
    <name evidence="1" type="ORF">mvi_59360</name>
</gene>
<accession>A0A8H8WZC7</accession>
<dbReference type="AlphaFoldDB" id="A0A8H8WZC7"/>
<name>A0A8H8WZC7_9HYPH</name>
<evidence type="ECO:0000313" key="2">
    <source>
        <dbReference type="Proteomes" id="UP000663508"/>
    </source>
</evidence>
<reference evidence="1" key="1">
    <citation type="submission" date="2020-11" db="EMBL/GenBank/DDBJ databases">
        <title>Complete genome sequence of a novel pathogenic Methylobacterium strain isolated from rice in Vietnam.</title>
        <authorList>
            <person name="Lai K."/>
            <person name="Okazaki S."/>
            <person name="Higashi K."/>
            <person name="Mori H."/>
            <person name="Toyoda A."/>
            <person name="Kurokawa K."/>
        </authorList>
    </citation>
    <scope>NUCLEOTIDE SEQUENCE</scope>
    <source>
        <strain evidence="1">VL1</strain>
    </source>
</reference>
<dbReference type="Proteomes" id="UP000663508">
    <property type="component" value="Chromosome"/>
</dbReference>
<proteinExistence type="predicted"/>
<sequence>MPSGVIHGSAADAAALAAADGAKAISEKSGMRVIGLRLSLLAFLVANL</sequence>
<dbReference type="EMBL" id="AP024145">
    <property type="protein sequence ID" value="BCM87475.1"/>
    <property type="molecule type" value="Genomic_DNA"/>
</dbReference>
<organism evidence="1 2">
    <name type="scientific">Methylobacterium indicum</name>
    <dbReference type="NCBI Taxonomy" id="1775910"/>
    <lineage>
        <taxon>Bacteria</taxon>
        <taxon>Pseudomonadati</taxon>
        <taxon>Pseudomonadota</taxon>
        <taxon>Alphaproteobacteria</taxon>
        <taxon>Hyphomicrobiales</taxon>
        <taxon>Methylobacteriaceae</taxon>
        <taxon>Methylobacterium</taxon>
    </lineage>
</organism>
<protein>
    <submittedName>
        <fullName evidence="1">Uncharacterized protein</fullName>
    </submittedName>
</protein>